<protein>
    <submittedName>
        <fullName evidence="3">DUF4252 domain-containing protein</fullName>
    </submittedName>
</protein>
<evidence type="ECO:0000313" key="4">
    <source>
        <dbReference type="Proteomes" id="UP001597131"/>
    </source>
</evidence>
<organism evidence="3 4">
    <name type="scientific">Salegentibacter chungangensis</name>
    <dbReference type="NCBI Taxonomy" id="1335724"/>
    <lineage>
        <taxon>Bacteria</taxon>
        <taxon>Pseudomonadati</taxon>
        <taxon>Bacteroidota</taxon>
        <taxon>Flavobacteriia</taxon>
        <taxon>Flavobacteriales</taxon>
        <taxon>Flavobacteriaceae</taxon>
        <taxon>Salegentibacter</taxon>
    </lineage>
</organism>
<feature type="chain" id="PRO_5045221782" evidence="2">
    <location>
        <begin position="18"/>
        <end position="202"/>
    </location>
</feature>
<gene>
    <name evidence="3" type="ORF">ACFQ3Q_08200</name>
</gene>
<keyword evidence="2" id="KW-0732">Signal</keyword>
<dbReference type="InterPro" id="IPR025348">
    <property type="entry name" value="DUF4252"/>
</dbReference>
<dbReference type="Proteomes" id="UP001597131">
    <property type="component" value="Unassembled WGS sequence"/>
</dbReference>
<dbReference type="RefSeq" id="WP_380744708.1">
    <property type="nucleotide sequence ID" value="NZ_JBHTLI010000001.1"/>
</dbReference>
<reference evidence="4" key="1">
    <citation type="journal article" date="2019" name="Int. J. Syst. Evol. Microbiol.">
        <title>The Global Catalogue of Microorganisms (GCM) 10K type strain sequencing project: providing services to taxonomists for standard genome sequencing and annotation.</title>
        <authorList>
            <consortium name="The Broad Institute Genomics Platform"/>
            <consortium name="The Broad Institute Genome Sequencing Center for Infectious Disease"/>
            <person name="Wu L."/>
            <person name="Ma J."/>
        </authorList>
    </citation>
    <scope>NUCLEOTIDE SEQUENCE [LARGE SCALE GENOMIC DNA]</scope>
    <source>
        <strain evidence="4">CCUG 64793</strain>
    </source>
</reference>
<feature type="signal peptide" evidence="2">
    <location>
        <begin position="1"/>
        <end position="17"/>
    </location>
</feature>
<evidence type="ECO:0000256" key="1">
    <source>
        <dbReference type="SAM" id="MobiDB-lite"/>
    </source>
</evidence>
<dbReference type="Pfam" id="PF14060">
    <property type="entry name" value="DUF4252"/>
    <property type="match status" value="1"/>
</dbReference>
<comment type="caution">
    <text evidence="3">The sequence shown here is derived from an EMBL/GenBank/DDBJ whole genome shotgun (WGS) entry which is preliminary data.</text>
</comment>
<name>A0ABW3NSF8_9FLAO</name>
<dbReference type="PROSITE" id="PS51257">
    <property type="entry name" value="PROKAR_LIPOPROTEIN"/>
    <property type="match status" value="1"/>
</dbReference>
<keyword evidence="4" id="KW-1185">Reference proteome</keyword>
<proteinExistence type="predicted"/>
<accession>A0ABW3NSF8</accession>
<evidence type="ECO:0000256" key="2">
    <source>
        <dbReference type="SAM" id="SignalP"/>
    </source>
</evidence>
<feature type="region of interest" description="Disordered" evidence="1">
    <location>
        <begin position="179"/>
        <end position="202"/>
    </location>
</feature>
<dbReference type="EMBL" id="JBHTLI010000001">
    <property type="protein sequence ID" value="MFD1095726.1"/>
    <property type="molecule type" value="Genomic_DNA"/>
</dbReference>
<evidence type="ECO:0000313" key="3">
    <source>
        <dbReference type="EMBL" id="MFD1095726.1"/>
    </source>
</evidence>
<sequence>MKSFKILILAIAAVSFAACNNDPSLQEYYVSNQEDSKFIAIDMPTSMFANADSLDEEHRATLESVKKVNVLAFPLEQGKEALEAEKAELQNILKNDKYQLLMKYGSNGKKAEVYFTGKEDAIDELIVFGYDDTRGVGVARVLGEDMDPAKIMKLIRSLEEGDLNVKGIKGIAGMINSKVNDDKASEDPEKKEIEIETEEEGK</sequence>